<dbReference type="Pfam" id="PF08659">
    <property type="entry name" value="KR"/>
    <property type="match status" value="3"/>
</dbReference>
<keyword evidence="8" id="KW-0012">Acyltransferase</keyword>
<dbReference type="Gene3D" id="3.10.129.110">
    <property type="entry name" value="Polyketide synthase dehydratase"/>
    <property type="match status" value="2"/>
</dbReference>
<feature type="region of interest" description="Disordered" evidence="10">
    <location>
        <begin position="2735"/>
        <end position="2755"/>
    </location>
</feature>
<dbReference type="InterPro" id="IPR020806">
    <property type="entry name" value="PKS_PP-bd"/>
</dbReference>
<dbReference type="SUPFAM" id="SSF47336">
    <property type="entry name" value="ACP-like"/>
    <property type="match status" value="2"/>
</dbReference>
<dbReference type="InterPro" id="IPR016039">
    <property type="entry name" value="Thiolase-like"/>
</dbReference>
<feature type="region of interest" description="C-terminal hotdog fold" evidence="9">
    <location>
        <begin position="1069"/>
        <end position="1238"/>
    </location>
</feature>
<keyword evidence="3" id="KW-0596">Phosphopantetheine</keyword>
<dbReference type="InterPro" id="IPR055123">
    <property type="entry name" value="SpnB-like_Rossmann"/>
</dbReference>
<evidence type="ECO:0000256" key="4">
    <source>
        <dbReference type="ARBA" id="ARBA00022553"/>
    </source>
</evidence>
<evidence type="ECO:0000313" key="15">
    <source>
        <dbReference type="Proteomes" id="UP000094960"/>
    </source>
</evidence>
<evidence type="ECO:0000259" key="11">
    <source>
        <dbReference type="PROSITE" id="PS50075"/>
    </source>
</evidence>
<feature type="domain" description="PKS/mFAS DH" evidence="13">
    <location>
        <begin position="932"/>
        <end position="1238"/>
    </location>
</feature>
<dbReference type="CDD" id="cd00833">
    <property type="entry name" value="PKS"/>
    <property type="match status" value="2"/>
</dbReference>
<evidence type="ECO:0000256" key="6">
    <source>
        <dbReference type="ARBA" id="ARBA00023194"/>
    </source>
</evidence>
<dbReference type="FunFam" id="1.10.1200.10:FF:000007">
    <property type="entry name" value="Probable polyketide synthase pks17"/>
    <property type="match status" value="2"/>
</dbReference>
<keyword evidence="7" id="KW-0511">Multifunctional enzyme</keyword>
<dbReference type="InterPro" id="IPR014043">
    <property type="entry name" value="Acyl_transferase_dom"/>
</dbReference>
<dbReference type="Pfam" id="PF00975">
    <property type="entry name" value="Thioesterase"/>
    <property type="match status" value="1"/>
</dbReference>
<dbReference type="RefSeq" id="WP_069777512.1">
    <property type="nucleotide sequence ID" value="NZ_CP017248.1"/>
</dbReference>
<dbReference type="InterPro" id="IPR050091">
    <property type="entry name" value="PKS_NRPS_Biosynth_Enz"/>
</dbReference>
<dbReference type="Gene3D" id="3.40.366.10">
    <property type="entry name" value="Malonyl-Coenzyme A Acyl Carrier Protein, domain 2"/>
    <property type="match status" value="2"/>
</dbReference>
<feature type="region of interest" description="N-terminal hotdog fold" evidence="9">
    <location>
        <begin position="932"/>
        <end position="1057"/>
    </location>
</feature>
<feature type="domain" description="Ketosynthase family 3 (KS3)" evidence="12">
    <location>
        <begin position="1752"/>
        <end position="2174"/>
    </location>
</feature>
<dbReference type="InterPro" id="IPR015083">
    <property type="entry name" value="NorB/c/GfsB-D-like_docking"/>
</dbReference>
<dbReference type="Pfam" id="PF08990">
    <property type="entry name" value="Docking"/>
    <property type="match status" value="1"/>
</dbReference>
<gene>
    <name evidence="14" type="ORF">BFF78_07155</name>
</gene>
<dbReference type="SMART" id="SM00827">
    <property type="entry name" value="PKS_AT"/>
    <property type="match status" value="2"/>
</dbReference>
<keyword evidence="4" id="KW-0597">Phosphoprotein</keyword>
<dbReference type="InterPro" id="IPR009081">
    <property type="entry name" value="PP-bd_ACP"/>
</dbReference>
<dbReference type="InterPro" id="IPR001031">
    <property type="entry name" value="Thioesterase"/>
</dbReference>
<evidence type="ECO:0000256" key="1">
    <source>
        <dbReference type="ARBA" id="ARBA00001957"/>
    </source>
</evidence>
<dbReference type="GO" id="GO:0004312">
    <property type="term" value="F:fatty acid synthase activity"/>
    <property type="evidence" value="ECO:0007669"/>
    <property type="project" value="TreeGrafter"/>
</dbReference>
<sequence length="3701" mass="383417">MATDQNQLIEALRKSLKETDRLRQLNKRLLAQAGEPLAIVGMSCRYPGGVTSPDELWELVASGRDAITGLPADRGWDLERLYDPSMRRPGAVSTSGGGFLDDIAEFDAEFFGISPREALAMDPQQRLLLEASWEAFEDAGIDPTSLRGSNTGVFCGVGTTDYCTVPPGSLPQIEGFQLTGGAASVSSGRISYVFGLEGPAVSVDTACSSSAVALHMATQALRAGECSMALVGGVTVMSGPFLLAEFSRQQAVSPDGRCRAYAASANGTGFSDGLGLVVLERLSDAQRKGRRILGLIRGSAVNQDGASNGLTAPNGPSQERVIRQALANAGLSPSDVDAVEGHGTGTVLGDPIEAQALLATYGRERDGDPLWLGSIKSNIGHTSLAAGVAGVIKMVMAMRHGVLPPTLHVDAPSPHIDWQTGEVELLTEAREWTGHGRPRRAGVSSFGVSGTNAHIILEEAPVEESSEGRGAAVMPVVPVTVSGRTVAALRAQADRLRVHVLARPELSAADLGFSAAVTRAHLEYRGVVAAGDRDQLLSGLAALAVGEPSPQVVEGRAVSTVKPVFVFPGQGAQWEGMAVELIDSSPVFAAEIAACGEALAEFVEWDLEGVLRGVPGAPSLERVDVVQPALFAVMVSLAALWRSFGVEPSAVVGHSQGEIAAAYVAGGLSLRDAARVVAVRSQLVRDRLAGHGGMMSVALPKERVEELISSYAGRVSVAAVNGPAAVVVAGEPGALDEVLAACERDGVRARRVNVDYASHSAQVEAIEAELLEALAPVEASSGRVPFYSTVTGGFLDTASMDAAYWYRNLRSQVGFEPAIRALIDNAAGCFLEMSPHPVLAMAVEETVAAHGTDNRVGVVGSLRRGEGGLARFMLSLGEAHAAGVKVDWAACFAGSGAERVALPTYAFQHKRYWLDATGLADASAVGLGRVEHPILAAAVRVGDRDEWVFTGRVSHQGQPWARDHALFGTVSLPGAALVELVLSAGRHVGCDLIDGLDLDAPLVLDDDAVRVQVTLGRADADGRREVAVYSRPDTGDEQSTEPVCHARGRIAPGAEPSSAPLGEWPPAGAQPVPVDSLYAALAELGLDCGALLQCAQSAWQLGDEVYAELALPDGTEPGGYAIHPALLESALHTAHRPDARSAASAVSWSGVRLAGDKVSQARARLGTAADGVLRLDVFEADGAPVAHVDRITVRAADPARFGQPRHGQNSLFRLDWAPVTAGAAKPVRLAALGEVTAAADRHPDLAALGRAVADGAPVPQAVLAAIDTPAGHTPSAVRDAAARAVSLIRQWLAAEPLGEATLVVVTRGAVAVGDEVPDPGQAAVWGVARAAQSEHPGRLLLVDADGEQEWGALLALDEPQLAVREGRVLAPRLARLPGGAADRHQPIDPDGTVLITGALGAVFAEHLVARRGARHVVLAAASGEADRLTADLAFLGARVRVEPCDVTDRGQLAALLGSLESPLTAVVHAAGEPAAGLIETLSDEGLETVLRATVDTAWHLHELTAGADLSAFVLFSSYAGLVGIPGQAATSAADAALAALVNGRRSAGLPATALAWGLWADGRGGTDTGAPGPVLVAQAGIRPLPTELGLELFDHALAADEPLLAPVELDPAVLREQARAGLLPAALRGLVRVPARRAASGGSLARRLAEVPEAEREHVVLELVTAQAASVLGHASADEVDGERAFKELGFDSVSAVELRNRLSRSTGVPLPATLVFDHPTPVAVARLLLSQVDGVAKTAVPAVRRRSGAVDEPLAIVGIGCRYPGGVTSAEDLWQLVADGRDVIGPLPADRGWDLERLYSPDREQAGTTYARGGGFLTGMGDFDAEFFGISPREAVAMDPQQRLLLETSWETLEHAGIDPTSLRGTDTGVFVGITGSDYSLLVPGEYEGYRVTGTMSSVASGRIAYTLGLEGPAVSVETACSSSGVALHLAAQALRGGECSLALAGGVTLMTTPVTLTEFSRQGAVSPDGRCRAYAASADGTGFSDGLGLVVLERLSDARRNGRRILGLIRGTAINQDGASNGLTAPNGPSQERVIRQALANAGLSPSDVDAVEGHGTGTVLGDPIEAQALLATYGRERDGDPLWLGSIKSNIGHTSGASGVAGVIKMVMAMRHGVLPKTLHVDAPSPHIDWQTGEVELLTEAREWAVEGRPRRAGVSSFGVSGTNAHIILEEAPADTPAAETATAAPPAVTPVLLSARTEAALRTQAERLRRHLLGNPGLSVLDIGYSQLTTRARLDHQAVLVAAGRDELTAELAAFAVGEVTEQTVFGRPSTTAKPVFVFPGQGAQWEGMAVELIDSSPVFAAEIAACGEALAEFVEWDLEGVLRGVPGAPSLERVDVVQPALFAVMVSLAALWRSFGVEPSAVVGHSQGEIAAAYVAGGLSLRDAARVVAVRSQLVRDRLAGRGGMMSVALPVERVEELISSYAGRVSVAAVNGPAAVVVAGEPGALDEVLAACERDGVRARRVNVDYASHSAQVEAIEAELLEALAPVEASSGRVPFYSTVTGGFLDTASMDAAYWYRNLRSQVGFEPAIRALIDNAAGCFLEMSPHPVLGIAMEETAAGAGRVGVVGSLRRHEGGMKRFLLSLAEAHLAGVKVDWGACFAGSGAQRGPLPTYAFQRKRYWPSARPVAGDPAGSGLGRVEHPVLTAGVQLADRDEWVLTGRLSHDSQPWLRDHAAFGLPVAPTTTLVELALAAGRGVGTPLLDEMMFEAPLLLPDGAALQIQAIVGAPGADGRRSVSLHSRPDGDQRAESVRHCTGRLAPDTEPAAGWAGQWPPAGAEPVPVDSLYAALAELGLDCGPALHGVRALWRSGSEVYAELALPEDIGAASFGVHPALFESALHSGQLGFTGQGAAMLPVSWSGVRLAAPGVGGGRARVVVEGDTLRLDVFDADGGLVLGVDRVAFQEADPAHLEELRRGQSALYRVDWVPVPAGAATPVRLAALGGAAGAVTDRYADLAELERAVDGGAAAPQAVLAPIATPAGDDPSAVRAAADEAAALVRRWTDRERAGDPVLVVATRRAVAVRDGEVPDPAQAAVRAVLRAAQSGYPGRFLVVDVDEDAEPDWGAVLGADEPQLALRAGQLLAPRLAPVPAGSAGRDGVWDPDGTVLITGGLTPRGAALARHLAAHHGVRNLLLLGEPCAAADALVGQLAELGARARVEAPDPGRLATVVGSLDRPLTAVVHAAGGPGGLELAWRLHTLTERAGLSAFVVFGSFRSLAGGPAEDPAAEAAGEALVRARRAAGLAGTVLAWGPWESDAASPGTAELSVERALELFDQALAVDAALVAPVVPDLAALRAQALDRTLPALLRGLVRLPAKPEAGGGSLAQRLTGVLDADRERIVLELVAAHVAAVLGHTADDRIDAERRLKELGMDSMSAVQLRNRLAQATGLRLPVSFVFEHPTPAELARQLLKRVGSGAPAAGAPEPAAETIGVRLRQAAASGTMPEALRHLVAAASEGPAFASAAELPDTGGRLAQLACGPGRVKIVCVPSYVYVVGSGQEQFMRLADRFEGVRDVYVCSLPGFGTGLAPQSREVALEVLDDAIRAAVGDAPFVLVGYSMGGAVARALAGRLESRGAALAGVALIDTLAFDGDGGGGAFAALLSGILDQERREISIDDAGWLSMGAYLRLFTGLPPQTVAARTLMIRAAEPLGAAAPDGPRWEDTDEHADVAADHFALIGAAAADTADAIERWIEP</sequence>
<dbReference type="InterPro" id="IPR029058">
    <property type="entry name" value="AB_hydrolase_fold"/>
</dbReference>
<dbReference type="SMART" id="SM00825">
    <property type="entry name" value="PKS_KS"/>
    <property type="match status" value="2"/>
</dbReference>
<keyword evidence="6" id="KW-0045">Antibiotic biosynthesis</keyword>
<evidence type="ECO:0008006" key="16">
    <source>
        <dbReference type="Google" id="ProtNLM"/>
    </source>
</evidence>
<feature type="compositionally biased region" description="Basic and acidic residues" evidence="10">
    <location>
        <begin position="2745"/>
        <end position="2755"/>
    </location>
</feature>
<dbReference type="InterPro" id="IPR018201">
    <property type="entry name" value="Ketoacyl_synth_AS"/>
</dbReference>
<dbReference type="Pfam" id="PF16197">
    <property type="entry name" value="KAsynt_C_assoc"/>
    <property type="match status" value="2"/>
</dbReference>
<dbReference type="SMART" id="SM00824">
    <property type="entry name" value="PKS_TE"/>
    <property type="match status" value="1"/>
</dbReference>
<dbReference type="GO" id="GO:0004315">
    <property type="term" value="F:3-oxoacyl-[acyl-carrier-protein] synthase activity"/>
    <property type="evidence" value="ECO:0007669"/>
    <property type="project" value="InterPro"/>
</dbReference>
<dbReference type="Pfam" id="PF00109">
    <property type="entry name" value="ketoacyl-synt"/>
    <property type="match status" value="2"/>
</dbReference>
<keyword evidence="15" id="KW-1185">Reference proteome</keyword>
<proteinExistence type="predicted"/>
<dbReference type="InterPro" id="IPR013968">
    <property type="entry name" value="PKS_KR"/>
</dbReference>
<dbReference type="InterPro" id="IPR016036">
    <property type="entry name" value="Malonyl_transacylase_ACP-bd"/>
</dbReference>
<comment type="caution">
    <text evidence="9">Lacks conserved residue(s) required for the propagation of feature annotation.</text>
</comment>
<evidence type="ECO:0000313" key="14">
    <source>
        <dbReference type="EMBL" id="AOR30860.1"/>
    </source>
</evidence>
<dbReference type="PANTHER" id="PTHR43775:SF51">
    <property type="entry name" value="INACTIVE PHENOLPHTHIOCEROL SYNTHESIS POLYKETIDE SYNTHASE TYPE I PKS1-RELATED"/>
    <property type="match status" value="1"/>
</dbReference>
<evidence type="ECO:0000256" key="5">
    <source>
        <dbReference type="ARBA" id="ARBA00022679"/>
    </source>
</evidence>
<dbReference type="EMBL" id="CP017248">
    <property type="protein sequence ID" value="AOR30860.1"/>
    <property type="molecule type" value="Genomic_DNA"/>
</dbReference>
<dbReference type="SMART" id="SM00823">
    <property type="entry name" value="PKS_PP"/>
    <property type="match status" value="2"/>
</dbReference>
<dbReference type="Gene3D" id="3.40.50.1820">
    <property type="entry name" value="alpha/beta hydrolase"/>
    <property type="match status" value="1"/>
</dbReference>
<dbReference type="InterPro" id="IPR049552">
    <property type="entry name" value="PKS_DH_N"/>
</dbReference>
<dbReference type="Pfam" id="PF22953">
    <property type="entry name" value="SpnB_Rossmann"/>
    <property type="match status" value="2"/>
</dbReference>
<dbReference type="KEGG" id="spun:BFF78_07155"/>
<dbReference type="PROSITE" id="PS52019">
    <property type="entry name" value="PKS_MFAS_DH"/>
    <property type="match status" value="2"/>
</dbReference>
<dbReference type="InterPro" id="IPR032821">
    <property type="entry name" value="PKS_assoc"/>
</dbReference>
<organism evidence="14 15">
    <name type="scientific">Streptomyces fodineus</name>
    <dbReference type="NCBI Taxonomy" id="1904616"/>
    <lineage>
        <taxon>Bacteria</taxon>
        <taxon>Bacillati</taxon>
        <taxon>Actinomycetota</taxon>
        <taxon>Actinomycetes</taxon>
        <taxon>Kitasatosporales</taxon>
        <taxon>Streptomycetaceae</taxon>
        <taxon>Streptomyces</taxon>
    </lineage>
</organism>
<evidence type="ECO:0000259" key="13">
    <source>
        <dbReference type="PROSITE" id="PS52019"/>
    </source>
</evidence>
<dbReference type="PANTHER" id="PTHR43775">
    <property type="entry name" value="FATTY ACID SYNTHASE"/>
    <property type="match status" value="1"/>
</dbReference>
<dbReference type="InterPro" id="IPR042104">
    <property type="entry name" value="PKS_dehydratase_sf"/>
</dbReference>
<dbReference type="PROSITE" id="PS00012">
    <property type="entry name" value="PHOSPHOPANTETHEINE"/>
    <property type="match status" value="2"/>
</dbReference>
<feature type="domain" description="Carrier" evidence="11">
    <location>
        <begin position="3344"/>
        <end position="3419"/>
    </location>
</feature>
<dbReference type="InterPro" id="IPR020802">
    <property type="entry name" value="TesA-like"/>
</dbReference>
<dbReference type="PROSITE" id="PS00606">
    <property type="entry name" value="KS3_1"/>
    <property type="match status" value="2"/>
</dbReference>
<evidence type="ECO:0000256" key="8">
    <source>
        <dbReference type="ARBA" id="ARBA00023315"/>
    </source>
</evidence>
<dbReference type="PROSITE" id="PS50075">
    <property type="entry name" value="CARRIER"/>
    <property type="match status" value="2"/>
</dbReference>
<dbReference type="InterPro" id="IPR020841">
    <property type="entry name" value="PKS_Beta-ketoAc_synthase_dom"/>
</dbReference>
<dbReference type="InterPro" id="IPR016035">
    <property type="entry name" value="Acyl_Trfase/lysoPLipase"/>
</dbReference>
<dbReference type="InterPro" id="IPR001227">
    <property type="entry name" value="Ac_transferase_dom_sf"/>
</dbReference>
<comment type="pathway">
    <text evidence="2">Antibiotic biosynthesis.</text>
</comment>
<dbReference type="Gene3D" id="3.40.50.720">
    <property type="entry name" value="NAD(P)-binding Rossmann-like Domain"/>
    <property type="match status" value="2"/>
</dbReference>
<dbReference type="InterPro" id="IPR049551">
    <property type="entry name" value="PKS_DH_C"/>
</dbReference>
<dbReference type="InterPro" id="IPR057326">
    <property type="entry name" value="KR_dom"/>
</dbReference>
<name>A0A1D7Y5W4_9ACTN</name>
<feature type="region of interest" description="N-terminal hotdog fold" evidence="9">
    <location>
        <begin position="2646"/>
        <end position="2770"/>
    </location>
</feature>
<evidence type="ECO:0000259" key="12">
    <source>
        <dbReference type="PROSITE" id="PS52004"/>
    </source>
</evidence>
<dbReference type="PROSITE" id="PS52004">
    <property type="entry name" value="KS3_2"/>
    <property type="match status" value="2"/>
</dbReference>
<dbReference type="SMART" id="SM00826">
    <property type="entry name" value="PKS_DH"/>
    <property type="match status" value="2"/>
</dbReference>
<evidence type="ECO:0000256" key="10">
    <source>
        <dbReference type="SAM" id="MobiDB-lite"/>
    </source>
</evidence>
<dbReference type="InterPro" id="IPR014031">
    <property type="entry name" value="Ketoacyl_synth_C"/>
</dbReference>
<evidence type="ECO:0000256" key="3">
    <source>
        <dbReference type="ARBA" id="ARBA00022450"/>
    </source>
</evidence>
<dbReference type="InterPro" id="IPR049900">
    <property type="entry name" value="PKS_mFAS_DH"/>
</dbReference>
<dbReference type="InterPro" id="IPR006162">
    <property type="entry name" value="Ppantetheine_attach_site"/>
</dbReference>
<dbReference type="SMART" id="SM01294">
    <property type="entry name" value="PKS_PP_betabranch"/>
    <property type="match status" value="1"/>
</dbReference>
<dbReference type="SMART" id="SM00822">
    <property type="entry name" value="PKS_KR"/>
    <property type="match status" value="2"/>
</dbReference>
<dbReference type="SUPFAM" id="SSF52151">
    <property type="entry name" value="FabD/lysophospholipase-like"/>
    <property type="match status" value="2"/>
</dbReference>
<dbReference type="Proteomes" id="UP000094960">
    <property type="component" value="Chromosome"/>
</dbReference>
<evidence type="ECO:0000256" key="7">
    <source>
        <dbReference type="ARBA" id="ARBA00023268"/>
    </source>
</evidence>
<feature type="domain" description="Ketosynthase family 3 (KS3)" evidence="12">
    <location>
        <begin position="34"/>
        <end position="459"/>
    </location>
</feature>
<dbReference type="GO" id="GO:0031177">
    <property type="term" value="F:phosphopantetheine binding"/>
    <property type="evidence" value="ECO:0007669"/>
    <property type="project" value="InterPro"/>
</dbReference>
<dbReference type="SUPFAM" id="SSF53901">
    <property type="entry name" value="Thiolase-like"/>
    <property type="match status" value="2"/>
</dbReference>
<dbReference type="Pfam" id="PF14765">
    <property type="entry name" value="PS-DH"/>
    <property type="match status" value="2"/>
</dbReference>
<dbReference type="Gene3D" id="3.40.47.10">
    <property type="match status" value="2"/>
</dbReference>
<dbReference type="GO" id="GO:0006633">
    <property type="term" value="P:fatty acid biosynthetic process"/>
    <property type="evidence" value="ECO:0007669"/>
    <property type="project" value="InterPro"/>
</dbReference>
<evidence type="ECO:0000256" key="9">
    <source>
        <dbReference type="PROSITE-ProRule" id="PRU01363"/>
    </source>
</evidence>
<protein>
    <recommendedName>
        <fullName evidence="16">Polyketide synthase</fullName>
    </recommendedName>
</protein>
<evidence type="ECO:0000256" key="2">
    <source>
        <dbReference type="ARBA" id="ARBA00004792"/>
    </source>
</evidence>
<feature type="region of interest" description="C-terminal hotdog fold" evidence="9">
    <location>
        <begin position="2782"/>
        <end position="2916"/>
    </location>
</feature>
<dbReference type="InterPro" id="IPR036291">
    <property type="entry name" value="NAD(P)-bd_dom_sf"/>
</dbReference>
<dbReference type="GO" id="GO:0033068">
    <property type="term" value="P:macrolide biosynthetic process"/>
    <property type="evidence" value="ECO:0007669"/>
    <property type="project" value="UniProtKB-ARBA"/>
</dbReference>
<dbReference type="InterPro" id="IPR036736">
    <property type="entry name" value="ACP-like_sf"/>
</dbReference>
<keyword evidence="5" id="KW-0808">Transferase</keyword>
<reference evidence="15" key="1">
    <citation type="submission" date="2016-09" db="EMBL/GenBank/DDBJ databases">
        <title>Streptomyces puniciscabiei strain:TW1S1 Genome sequencing and assembly.</title>
        <authorList>
            <person name="Kim M.-K."/>
            <person name="Kim S.B."/>
        </authorList>
    </citation>
    <scope>NUCLEOTIDE SEQUENCE [LARGE SCALE GENOMIC DNA]</scope>
    <source>
        <strain evidence="15">TW1S1</strain>
    </source>
</reference>
<dbReference type="Gene3D" id="1.10.1200.10">
    <property type="entry name" value="ACP-like"/>
    <property type="match status" value="2"/>
</dbReference>
<dbReference type="SUPFAM" id="SSF55048">
    <property type="entry name" value="Probable ACP-binding domain of malonyl-CoA ACP transacylase"/>
    <property type="match status" value="2"/>
</dbReference>
<feature type="domain" description="Carrier" evidence="11">
    <location>
        <begin position="1658"/>
        <end position="1733"/>
    </location>
</feature>
<dbReference type="SUPFAM" id="SSF53474">
    <property type="entry name" value="alpha/beta-Hydrolases"/>
    <property type="match status" value="1"/>
</dbReference>
<dbReference type="Gene3D" id="3.30.70.3290">
    <property type="match status" value="2"/>
</dbReference>
<dbReference type="InterPro" id="IPR020807">
    <property type="entry name" value="PKS_DH"/>
</dbReference>
<dbReference type="InterPro" id="IPR014030">
    <property type="entry name" value="Ketoacyl_synth_N"/>
</dbReference>
<dbReference type="SUPFAM" id="SSF51735">
    <property type="entry name" value="NAD(P)-binding Rossmann-fold domains"/>
    <property type="match status" value="4"/>
</dbReference>
<dbReference type="Pfam" id="PF02801">
    <property type="entry name" value="Ketoacyl-synt_C"/>
    <property type="match status" value="2"/>
</dbReference>
<dbReference type="Pfam" id="PF21089">
    <property type="entry name" value="PKS_DH_N"/>
    <property type="match status" value="2"/>
</dbReference>
<comment type="cofactor">
    <cofactor evidence="1">
        <name>pantetheine 4'-phosphate</name>
        <dbReference type="ChEBI" id="CHEBI:47942"/>
    </cofactor>
</comment>
<feature type="domain" description="PKS/mFAS DH" evidence="13">
    <location>
        <begin position="2646"/>
        <end position="2916"/>
    </location>
</feature>
<dbReference type="CDD" id="cd08956">
    <property type="entry name" value="KR_3_FAS_SDR_x"/>
    <property type="match status" value="2"/>
</dbReference>
<dbReference type="Pfam" id="PF00550">
    <property type="entry name" value="PP-binding"/>
    <property type="match status" value="2"/>
</dbReference>
<accession>A0A1D7Y5W4</accession>
<dbReference type="Pfam" id="PF00698">
    <property type="entry name" value="Acyl_transf_1"/>
    <property type="match status" value="2"/>
</dbReference>
<dbReference type="FunFam" id="3.40.366.10:FF:000002">
    <property type="entry name" value="Probable polyketide synthase 2"/>
    <property type="match status" value="2"/>
</dbReference>
<dbReference type="FunFam" id="3.40.47.10:FF:000019">
    <property type="entry name" value="Polyketide synthase type I"/>
    <property type="match status" value="2"/>
</dbReference>